<evidence type="ECO:0000313" key="7">
    <source>
        <dbReference type="Proteomes" id="UP000559987"/>
    </source>
</evidence>
<dbReference type="AlphaFoldDB" id="A0A839UNF8"/>
<dbReference type="EMBL" id="JACHXZ010000002">
    <property type="protein sequence ID" value="MBB3168079.1"/>
    <property type="molecule type" value="Genomic_DNA"/>
</dbReference>
<dbReference type="GO" id="GO:0003700">
    <property type="term" value="F:DNA-binding transcription factor activity"/>
    <property type="evidence" value="ECO:0007669"/>
    <property type="project" value="InterPro"/>
</dbReference>
<keyword evidence="4" id="KW-0804">Transcription</keyword>
<accession>A0A839UNF8</accession>
<dbReference type="InterPro" id="IPR005119">
    <property type="entry name" value="LysR_subst-bd"/>
</dbReference>
<dbReference type="SUPFAM" id="SSF46785">
    <property type="entry name" value="Winged helix' DNA-binding domain"/>
    <property type="match status" value="1"/>
</dbReference>
<dbReference type="PROSITE" id="PS50931">
    <property type="entry name" value="HTH_LYSR"/>
    <property type="match status" value="1"/>
</dbReference>
<reference evidence="6 7" key="1">
    <citation type="submission" date="2020-08" db="EMBL/GenBank/DDBJ databases">
        <title>Genomic Encyclopedia of Type Strains, Phase III (KMG-III): the genomes of soil and plant-associated and newly described type strains.</title>
        <authorList>
            <person name="Whitman W."/>
        </authorList>
    </citation>
    <scope>NUCLEOTIDE SEQUENCE [LARGE SCALE GENOMIC DNA]</scope>
    <source>
        <strain evidence="6 7">CECT 8571</strain>
    </source>
</reference>
<evidence type="ECO:0000256" key="2">
    <source>
        <dbReference type="ARBA" id="ARBA00023015"/>
    </source>
</evidence>
<dbReference type="SUPFAM" id="SSF53850">
    <property type="entry name" value="Periplasmic binding protein-like II"/>
    <property type="match status" value="1"/>
</dbReference>
<proteinExistence type="inferred from homology"/>
<dbReference type="InterPro" id="IPR000847">
    <property type="entry name" value="LysR_HTH_N"/>
</dbReference>
<gene>
    <name evidence="6" type="ORF">FHS30_001263</name>
</gene>
<dbReference type="Pfam" id="PF03466">
    <property type="entry name" value="LysR_substrate"/>
    <property type="match status" value="1"/>
</dbReference>
<feature type="domain" description="HTH lysR-type" evidence="5">
    <location>
        <begin position="1"/>
        <end position="58"/>
    </location>
</feature>
<evidence type="ECO:0000256" key="1">
    <source>
        <dbReference type="ARBA" id="ARBA00009437"/>
    </source>
</evidence>
<sequence>MDTQSLQALCAVAELGSFSKAAHRLFLTQPAISKRIANLEQQLNCQLFDRIGRKIQLTEAGRILLPRARQILTSVADTQRAIDDLSGEIRGQLAIATSHHIGLHRLPPLLKQFAAKFPKVELNLRFMDSERAYEEVAQGDHDVAIVTLSPSNTAKISSETWWQDELVFTCAAEHPLANTNQPTLQQLSTHPAILPDANTYTTFLIQSLFDRAGVPLNISMTTQSLDTIKMMVSIGLGWSLLPRTLLSDDLHQIEPADATPIVRQLGCIRHAQRDTSRAAAAFQTLCRSQIQEK</sequence>
<keyword evidence="3 6" id="KW-0238">DNA-binding</keyword>
<dbReference type="GO" id="GO:0000976">
    <property type="term" value="F:transcription cis-regulatory region binding"/>
    <property type="evidence" value="ECO:0007669"/>
    <property type="project" value="TreeGrafter"/>
</dbReference>
<dbReference type="InterPro" id="IPR036388">
    <property type="entry name" value="WH-like_DNA-bd_sf"/>
</dbReference>
<dbReference type="Gene3D" id="1.10.10.10">
    <property type="entry name" value="Winged helix-like DNA-binding domain superfamily/Winged helix DNA-binding domain"/>
    <property type="match status" value="1"/>
</dbReference>
<dbReference type="Proteomes" id="UP000559987">
    <property type="component" value="Unassembled WGS sequence"/>
</dbReference>
<evidence type="ECO:0000259" key="5">
    <source>
        <dbReference type="PROSITE" id="PS50931"/>
    </source>
</evidence>
<dbReference type="InterPro" id="IPR036390">
    <property type="entry name" value="WH_DNA-bd_sf"/>
</dbReference>
<dbReference type="Pfam" id="PF00126">
    <property type="entry name" value="HTH_1"/>
    <property type="match status" value="1"/>
</dbReference>
<dbReference type="CDD" id="cd05466">
    <property type="entry name" value="PBP2_LTTR_substrate"/>
    <property type="match status" value="1"/>
</dbReference>
<dbReference type="FunFam" id="1.10.10.10:FF:000001">
    <property type="entry name" value="LysR family transcriptional regulator"/>
    <property type="match status" value="1"/>
</dbReference>
<evidence type="ECO:0000313" key="6">
    <source>
        <dbReference type="EMBL" id="MBB3168079.1"/>
    </source>
</evidence>
<dbReference type="PANTHER" id="PTHR30126:SF81">
    <property type="entry name" value="HTH-TYPE TRANSCRIPTIONAL REGULATOR ILVY"/>
    <property type="match status" value="1"/>
</dbReference>
<keyword evidence="7" id="KW-1185">Reference proteome</keyword>
<dbReference type="RefSeq" id="WP_183909492.1">
    <property type="nucleotide sequence ID" value="NZ_JACHXZ010000002.1"/>
</dbReference>
<dbReference type="Gene3D" id="3.40.190.290">
    <property type="match status" value="1"/>
</dbReference>
<evidence type="ECO:0000256" key="4">
    <source>
        <dbReference type="ARBA" id="ARBA00023163"/>
    </source>
</evidence>
<protein>
    <submittedName>
        <fullName evidence="6">DNA-binding transcriptional LysR family regulator</fullName>
    </submittedName>
</protein>
<keyword evidence="2" id="KW-0805">Transcription regulation</keyword>
<name>A0A839UNF8_9GAMM</name>
<evidence type="ECO:0000256" key="3">
    <source>
        <dbReference type="ARBA" id="ARBA00023125"/>
    </source>
</evidence>
<dbReference type="PANTHER" id="PTHR30126">
    <property type="entry name" value="HTH-TYPE TRANSCRIPTIONAL REGULATOR"/>
    <property type="match status" value="1"/>
</dbReference>
<comment type="similarity">
    <text evidence="1">Belongs to the LysR transcriptional regulatory family.</text>
</comment>
<comment type="caution">
    <text evidence="6">The sequence shown here is derived from an EMBL/GenBank/DDBJ whole genome shotgun (WGS) entry which is preliminary data.</text>
</comment>
<organism evidence="6 7">
    <name type="scientific">Simiduia aestuariiviva</name>
    <dbReference type="NCBI Taxonomy" id="1510459"/>
    <lineage>
        <taxon>Bacteria</taxon>
        <taxon>Pseudomonadati</taxon>
        <taxon>Pseudomonadota</taxon>
        <taxon>Gammaproteobacteria</taxon>
        <taxon>Cellvibrionales</taxon>
        <taxon>Cellvibrionaceae</taxon>
        <taxon>Simiduia</taxon>
    </lineage>
</organism>
<dbReference type="PRINTS" id="PR00039">
    <property type="entry name" value="HTHLYSR"/>
</dbReference>